<dbReference type="FunFam" id="3.40.50.150:FF:000053">
    <property type="entry name" value="Release factor glutamine methyltransferase"/>
    <property type="match status" value="1"/>
</dbReference>
<proteinExistence type="inferred from homology"/>
<feature type="domain" description="Methyltransferase small" evidence="6">
    <location>
        <begin position="111"/>
        <end position="201"/>
    </location>
</feature>
<feature type="domain" description="Release factor glutamine methyltransferase N-terminal" evidence="7">
    <location>
        <begin position="13"/>
        <end position="80"/>
    </location>
</feature>
<dbReference type="InterPro" id="IPR004556">
    <property type="entry name" value="HemK-like"/>
</dbReference>
<dbReference type="SUPFAM" id="SSF53335">
    <property type="entry name" value="S-adenosyl-L-methionine-dependent methyltransferases"/>
    <property type="match status" value="1"/>
</dbReference>
<dbReference type="PANTHER" id="PTHR18895:SF74">
    <property type="entry name" value="MTRF1L RELEASE FACTOR GLUTAMINE METHYLTRANSFERASE"/>
    <property type="match status" value="1"/>
</dbReference>
<dbReference type="Gene3D" id="3.40.50.150">
    <property type="entry name" value="Vaccinia Virus protein VP39"/>
    <property type="match status" value="1"/>
</dbReference>
<accession>A0A351R9D0</accession>
<dbReference type="EMBL" id="DNAA01000070">
    <property type="protein sequence ID" value="HBA08651.1"/>
    <property type="molecule type" value="Genomic_DNA"/>
</dbReference>
<dbReference type="Proteomes" id="UP000264313">
    <property type="component" value="Unassembled WGS sequence"/>
</dbReference>
<evidence type="ECO:0000259" key="6">
    <source>
        <dbReference type="Pfam" id="PF05175"/>
    </source>
</evidence>
<gene>
    <name evidence="5 8" type="primary">prmC</name>
    <name evidence="8" type="ORF">DCW48_03050</name>
</gene>
<dbReference type="Gene3D" id="1.10.8.10">
    <property type="entry name" value="DNA helicase RuvA subunit, C-terminal domain"/>
    <property type="match status" value="1"/>
</dbReference>
<feature type="binding site" evidence="5">
    <location>
        <begin position="125"/>
        <end position="129"/>
    </location>
    <ligand>
        <name>S-adenosyl-L-methionine</name>
        <dbReference type="ChEBI" id="CHEBI:59789"/>
    </ligand>
</feature>
<protein>
    <recommendedName>
        <fullName evidence="5">Release factor glutamine methyltransferase</fullName>
        <shortName evidence="5">RF MTase</shortName>
        <ecNumber evidence="5">2.1.1.297</ecNumber>
    </recommendedName>
    <alternativeName>
        <fullName evidence="5">N5-glutamine methyltransferase PrmC</fullName>
    </alternativeName>
    <alternativeName>
        <fullName evidence="5">Protein-(glutamine-N5) MTase PrmC</fullName>
    </alternativeName>
    <alternativeName>
        <fullName evidence="5">Protein-glutamine N-methyltransferase PrmC</fullName>
    </alternativeName>
</protein>
<keyword evidence="3 5" id="KW-0949">S-adenosyl-L-methionine</keyword>
<dbReference type="PANTHER" id="PTHR18895">
    <property type="entry name" value="HEMK METHYLTRANSFERASE"/>
    <property type="match status" value="1"/>
</dbReference>
<comment type="catalytic activity">
    <reaction evidence="4 5">
        <text>L-glutaminyl-[peptide chain release factor] + S-adenosyl-L-methionine = N(5)-methyl-L-glutaminyl-[peptide chain release factor] + S-adenosyl-L-homocysteine + H(+)</text>
        <dbReference type="Rhea" id="RHEA:42896"/>
        <dbReference type="Rhea" id="RHEA-COMP:10271"/>
        <dbReference type="Rhea" id="RHEA-COMP:10272"/>
        <dbReference type="ChEBI" id="CHEBI:15378"/>
        <dbReference type="ChEBI" id="CHEBI:30011"/>
        <dbReference type="ChEBI" id="CHEBI:57856"/>
        <dbReference type="ChEBI" id="CHEBI:59789"/>
        <dbReference type="ChEBI" id="CHEBI:61891"/>
        <dbReference type="EC" id="2.1.1.297"/>
    </reaction>
</comment>
<sequence>MTQTVRTTWAEAQHRLIKTLSLEGNEAKFEAQLLLQNVLNVNRAWLLAHESDALQDKIKADFESLLARRLLGEPIAYILGQREFFGLNLIVTPDTLIPRPDTETLVETALDKIPTDTPFTVLDLGTGTGAVALAIAEHRPEAQVTAIDASSGALDIAKRNANQLDLTQVDFRLSNWFSALEGERFNLIVSNPPYIEQHDIHLTQGDLRFEPMSALASGTDGLDDIRQIVDNCLLHLHPQGWLMLEHGYNQAHLVTDLMAQSGLIDITTIKDLGANDRVTIGKNPLIVSTHWD</sequence>
<dbReference type="EC" id="2.1.1.297" evidence="5"/>
<feature type="binding site" evidence="5">
    <location>
        <begin position="191"/>
        <end position="194"/>
    </location>
    <ligand>
        <name>substrate</name>
    </ligand>
</feature>
<dbReference type="CDD" id="cd02440">
    <property type="entry name" value="AdoMet_MTases"/>
    <property type="match status" value="1"/>
</dbReference>
<reference evidence="8 9" key="1">
    <citation type="journal article" date="2018" name="Nat. Biotechnol.">
        <title>A standardized bacterial taxonomy based on genome phylogeny substantially revises the tree of life.</title>
        <authorList>
            <person name="Parks D.H."/>
            <person name="Chuvochina M."/>
            <person name="Waite D.W."/>
            <person name="Rinke C."/>
            <person name="Skarshewski A."/>
            <person name="Chaumeil P.A."/>
            <person name="Hugenholtz P."/>
        </authorList>
    </citation>
    <scope>NUCLEOTIDE SEQUENCE [LARGE SCALE GENOMIC DNA]</scope>
    <source>
        <strain evidence="8">UBA9958</strain>
    </source>
</reference>
<dbReference type="STRING" id="1132855.GCA_000384255_00325"/>
<keyword evidence="1 5" id="KW-0489">Methyltransferase</keyword>
<dbReference type="InterPro" id="IPR050320">
    <property type="entry name" value="N5-glutamine_MTase"/>
</dbReference>
<comment type="caution">
    <text evidence="8">The sequence shown here is derived from an EMBL/GenBank/DDBJ whole genome shotgun (WGS) entry which is preliminary data.</text>
</comment>
<name>A0A351R9D0_9PROT</name>
<dbReference type="InterPro" id="IPR007848">
    <property type="entry name" value="Small_mtfrase_dom"/>
</dbReference>
<evidence type="ECO:0000256" key="3">
    <source>
        <dbReference type="ARBA" id="ARBA00022691"/>
    </source>
</evidence>
<comment type="similarity">
    <text evidence="5">Belongs to the protein N5-glutamine methyltransferase family. PrmC subfamily.</text>
</comment>
<feature type="binding site" evidence="5">
    <location>
        <position position="191"/>
    </location>
    <ligand>
        <name>S-adenosyl-L-methionine</name>
        <dbReference type="ChEBI" id="CHEBI:59789"/>
    </ligand>
</feature>
<evidence type="ECO:0000259" key="7">
    <source>
        <dbReference type="Pfam" id="PF17827"/>
    </source>
</evidence>
<feature type="binding site" evidence="5">
    <location>
        <position position="148"/>
    </location>
    <ligand>
        <name>S-adenosyl-L-methionine</name>
        <dbReference type="ChEBI" id="CHEBI:59789"/>
    </ligand>
</feature>
<feature type="binding site" evidence="5">
    <location>
        <position position="176"/>
    </location>
    <ligand>
        <name>S-adenosyl-L-methionine</name>
        <dbReference type="ChEBI" id="CHEBI:59789"/>
    </ligand>
</feature>
<dbReference type="Pfam" id="PF17827">
    <property type="entry name" value="PrmC_N"/>
    <property type="match status" value="1"/>
</dbReference>
<organism evidence="8 9">
    <name type="scientific">Methylotenera mobilis</name>
    <dbReference type="NCBI Taxonomy" id="359408"/>
    <lineage>
        <taxon>Bacteria</taxon>
        <taxon>Pseudomonadati</taxon>
        <taxon>Pseudomonadota</taxon>
        <taxon>Betaproteobacteria</taxon>
        <taxon>Nitrosomonadales</taxon>
        <taxon>Methylophilaceae</taxon>
        <taxon>Methylotenera</taxon>
    </lineage>
</organism>
<evidence type="ECO:0000256" key="4">
    <source>
        <dbReference type="ARBA" id="ARBA00048391"/>
    </source>
</evidence>
<dbReference type="PROSITE" id="PS00092">
    <property type="entry name" value="N6_MTASE"/>
    <property type="match status" value="1"/>
</dbReference>
<dbReference type="InterPro" id="IPR029063">
    <property type="entry name" value="SAM-dependent_MTases_sf"/>
</dbReference>
<dbReference type="GO" id="GO:0032259">
    <property type="term" value="P:methylation"/>
    <property type="evidence" value="ECO:0007669"/>
    <property type="project" value="UniProtKB-KW"/>
</dbReference>
<dbReference type="HAMAP" id="MF_02126">
    <property type="entry name" value="RF_methyltr_PrmC"/>
    <property type="match status" value="1"/>
</dbReference>
<dbReference type="InterPro" id="IPR019874">
    <property type="entry name" value="RF_methyltr_PrmC"/>
</dbReference>
<dbReference type="InterPro" id="IPR002052">
    <property type="entry name" value="DNA_methylase_N6_adenine_CS"/>
</dbReference>
<evidence type="ECO:0000313" key="9">
    <source>
        <dbReference type="Proteomes" id="UP000264313"/>
    </source>
</evidence>
<comment type="function">
    <text evidence="5">Methylates the class 1 translation termination release factors RF1/PrfA and RF2/PrfB on the glutamine residue of the universally conserved GGQ motif.</text>
</comment>
<dbReference type="NCBIfam" id="TIGR00536">
    <property type="entry name" value="hemK_fam"/>
    <property type="match status" value="1"/>
</dbReference>
<dbReference type="GO" id="GO:0102559">
    <property type="term" value="F:peptide chain release factor N(5)-glutamine methyltransferase activity"/>
    <property type="evidence" value="ECO:0007669"/>
    <property type="project" value="UniProtKB-EC"/>
</dbReference>
<dbReference type="AlphaFoldDB" id="A0A351R9D0"/>
<dbReference type="Pfam" id="PF05175">
    <property type="entry name" value="MTS"/>
    <property type="match status" value="1"/>
</dbReference>
<keyword evidence="2 5" id="KW-0808">Transferase</keyword>
<evidence type="ECO:0000256" key="1">
    <source>
        <dbReference type="ARBA" id="ARBA00022603"/>
    </source>
</evidence>
<dbReference type="NCBIfam" id="TIGR03534">
    <property type="entry name" value="RF_mod_PrmC"/>
    <property type="match status" value="1"/>
</dbReference>
<evidence type="ECO:0000256" key="2">
    <source>
        <dbReference type="ARBA" id="ARBA00022679"/>
    </source>
</evidence>
<dbReference type="InterPro" id="IPR040758">
    <property type="entry name" value="PrmC_N"/>
</dbReference>
<evidence type="ECO:0000313" key="8">
    <source>
        <dbReference type="EMBL" id="HBA08651.1"/>
    </source>
</evidence>
<evidence type="ECO:0000256" key="5">
    <source>
        <dbReference type="HAMAP-Rule" id="MF_02126"/>
    </source>
</evidence>
<dbReference type="GO" id="GO:0003676">
    <property type="term" value="F:nucleic acid binding"/>
    <property type="evidence" value="ECO:0007669"/>
    <property type="project" value="InterPro"/>
</dbReference>